<feature type="compositionally biased region" description="Low complexity" evidence="1">
    <location>
        <begin position="231"/>
        <end position="243"/>
    </location>
</feature>
<feature type="compositionally biased region" description="Pro residues" evidence="1">
    <location>
        <begin position="1"/>
        <end position="23"/>
    </location>
</feature>
<protein>
    <submittedName>
        <fullName evidence="2">Uncharacterized protein</fullName>
    </submittedName>
</protein>
<feature type="compositionally biased region" description="Basic and acidic residues" evidence="1">
    <location>
        <begin position="150"/>
        <end position="159"/>
    </location>
</feature>
<dbReference type="HOGENOM" id="CLU_826499_0_0_1"/>
<feature type="region of interest" description="Disordered" evidence="1">
    <location>
        <begin position="1"/>
        <end position="27"/>
    </location>
</feature>
<dbReference type="Proteomes" id="UP000053029">
    <property type="component" value="Unassembled WGS sequence"/>
</dbReference>
<dbReference type="EMBL" id="KN846971">
    <property type="protein sequence ID" value="KIW81271.1"/>
    <property type="molecule type" value="Genomic_DNA"/>
</dbReference>
<feature type="compositionally biased region" description="Basic and acidic residues" evidence="1">
    <location>
        <begin position="184"/>
        <end position="196"/>
    </location>
</feature>
<sequence length="336" mass="36291">MPPPKIQAFPPPPQTPTPPPSLTPPDARWTITYSQQVPKTNKLQKPAPTKIFTGTSPVSTTNLLFTAHSIKFESSGHFSGVAYSGLRGQGEPRTLRDGGTIIGTFLSFSVSPKGLQRPQTVAGGGRGPAQGLLDFDPEEGLGDDETPEEQAQREQEEQAQHAVNQHLASVLEAQGLKPPALPRDPSDQPRFDREARQLMAAHGIPDLPPLTTQDKLNLAYEQQLLQAAIAHGGQSHGPSSSSQTAHPTSRMAHPTSPAAHPTSNIAQPISRVAQPPLHGGQGQPANLGEEEEEEEEEEDQGQYEGDEYDEEDEGGYHEDFDDMYAGPDEDGYYHAI</sequence>
<dbReference type="RefSeq" id="XP_013285079.1">
    <property type="nucleotide sequence ID" value="XM_013429625.1"/>
</dbReference>
<dbReference type="STRING" id="1442368.A0A0D2DU06"/>
<name>A0A0D2DU06_9EURO</name>
<dbReference type="VEuPathDB" id="FungiDB:Z517_04296"/>
<feature type="compositionally biased region" description="Acidic residues" evidence="1">
    <location>
        <begin position="135"/>
        <end position="148"/>
    </location>
</feature>
<feature type="region of interest" description="Disordered" evidence="1">
    <location>
        <begin position="229"/>
        <end position="336"/>
    </location>
</feature>
<evidence type="ECO:0000313" key="2">
    <source>
        <dbReference type="EMBL" id="KIW81271.1"/>
    </source>
</evidence>
<feature type="region of interest" description="Disordered" evidence="1">
    <location>
        <begin position="114"/>
        <end position="215"/>
    </location>
</feature>
<proteinExistence type="predicted"/>
<evidence type="ECO:0000313" key="3">
    <source>
        <dbReference type="Proteomes" id="UP000053029"/>
    </source>
</evidence>
<dbReference type="GeneID" id="25303786"/>
<reference evidence="2 3" key="1">
    <citation type="submission" date="2015-01" db="EMBL/GenBank/DDBJ databases">
        <title>The Genome Sequence of Fonsecaea pedrosoi CBS 271.37.</title>
        <authorList>
            <consortium name="The Broad Institute Genomics Platform"/>
            <person name="Cuomo C."/>
            <person name="de Hoog S."/>
            <person name="Gorbushina A."/>
            <person name="Stielow B."/>
            <person name="Teixiera M."/>
            <person name="Abouelleil A."/>
            <person name="Chapman S.B."/>
            <person name="Priest M."/>
            <person name="Young S.K."/>
            <person name="Wortman J."/>
            <person name="Nusbaum C."/>
            <person name="Birren B."/>
        </authorList>
    </citation>
    <scope>NUCLEOTIDE SEQUENCE [LARGE SCALE GENOMIC DNA]</scope>
    <source>
        <strain evidence="2 3">CBS 271.37</strain>
    </source>
</reference>
<dbReference type="AlphaFoldDB" id="A0A0D2DU06"/>
<evidence type="ECO:0000256" key="1">
    <source>
        <dbReference type="SAM" id="MobiDB-lite"/>
    </source>
</evidence>
<keyword evidence="3" id="KW-1185">Reference proteome</keyword>
<accession>A0A0D2DU06</accession>
<feature type="compositionally biased region" description="Acidic residues" evidence="1">
    <location>
        <begin position="288"/>
        <end position="330"/>
    </location>
</feature>
<organism evidence="2 3">
    <name type="scientific">Fonsecaea pedrosoi CBS 271.37</name>
    <dbReference type="NCBI Taxonomy" id="1442368"/>
    <lineage>
        <taxon>Eukaryota</taxon>
        <taxon>Fungi</taxon>
        <taxon>Dikarya</taxon>
        <taxon>Ascomycota</taxon>
        <taxon>Pezizomycotina</taxon>
        <taxon>Eurotiomycetes</taxon>
        <taxon>Chaetothyriomycetidae</taxon>
        <taxon>Chaetothyriales</taxon>
        <taxon>Herpotrichiellaceae</taxon>
        <taxon>Fonsecaea</taxon>
    </lineage>
</organism>
<gene>
    <name evidence="2" type="ORF">Z517_04296</name>
</gene>